<comment type="catalytic activity">
    <reaction evidence="25">
        <text>L-tyrosyl-[protein] + ATP = O-phospho-L-tyrosyl-[protein] + ADP + H(+)</text>
        <dbReference type="Rhea" id="RHEA:10596"/>
        <dbReference type="Rhea" id="RHEA-COMP:10136"/>
        <dbReference type="Rhea" id="RHEA-COMP:20101"/>
        <dbReference type="ChEBI" id="CHEBI:15378"/>
        <dbReference type="ChEBI" id="CHEBI:30616"/>
        <dbReference type="ChEBI" id="CHEBI:46858"/>
        <dbReference type="ChEBI" id="CHEBI:61978"/>
        <dbReference type="ChEBI" id="CHEBI:456216"/>
        <dbReference type="EC" id="2.7.10.1"/>
    </reaction>
</comment>
<dbReference type="GO" id="GO:0019955">
    <property type="term" value="F:cytokine binding"/>
    <property type="evidence" value="ECO:0007669"/>
    <property type="project" value="Ensembl"/>
</dbReference>
<evidence type="ECO:0000256" key="26">
    <source>
        <dbReference type="ARBA" id="ARBA00078250"/>
    </source>
</evidence>
<dbReference type="Pfam" id="PF07714">
    <property type="entry name" value="PK_Tyr_Ser-Thr"/>
    <property type="match status" value="1"/>
</dbReference>
<dbReference type="GO" id="GO:0001541">
    <property type="term" value="P:ovarian follicle development"/>
    <property type="evidence" value="ECO:0007669"/>
    <property type="project" value="Ensembl"/>
</dbReference>
<evidence type="ECO:0000259" key="35">
    <source>
        <dbReference type="PROSITE" id="PS50011"/>
    </source>
</evidence>
<dbReference type="InterPro" id="IPR000719">
    <property type="entry name" value="Prot_kinase_dom"/>
</dbReference>
<dbReference type="GO" id="GO:0009314">
    <property type="term" value="P:response to radiation"/>
    <property type="evidence" value="ECO:0007669"/>
    <property type="project" value="Ensembl"/>
</dbReference>
<dbReference type="PANTHER" id="PTHR24416">
    <property type="entry name" value="TYROSINE-PROTEIN KINASE RECEPTOR"/>
    <property type="match status" value="1"/>
</dbReference>
<dbReference type="EC" id="2.7.10.1" evidence="2"/>
<dbReference type="InterPro" id="IPR003598">
    <property type="entry name" value="Ig_sub2"/>
</dbReference>
<dbReference type="Gene3D" id="3.30.200.20">
    <property type="entry name" value="Phosphorylase Kinase, domain 1"/>
    <property type="match status" value="1"/>
</dbReference>
<evidence type="ECO:0000256" key="18">
    <source>
        <dbReference type="ARBA" id="ARBA00023137"/>
    </source>
</evidence>
<dbReference type="GO" id="GO:0060374">
    <property type="term" value="P:mast cell differentiation"/>
    <property type="evidence" value="ECO:0007669"/>
    <property type="project" value="Ensembl"/>
</dbReference>
<dbReference type="GO" id="GO:0008584">
    <property type="term" value="P:male gonad development"/>
    <property type="evidence" value="ECO:0007669"/>
    <property type="project" value="Ensembl"/>
</dbReference>
<dbReference type="PIRSF" id="PIRSF000615">
    <property type="entry name" value="TyrPK_CSF1-R"/>
    <property type="match status" value="1"/>
</dbReference>
<feature type="binding site" evidence="28">
    <location>
        <begin position="715"/>
        <end position="721"/>
    </location>
    <ligand>
        <name>ATP</name>
        <dbReference type="ChEBI" id="CHEBI:30616"/>
    </ligand>
</feature>
<keyword evidence="38" id="KW-1185">Reference proteome</keyword>
<evidence type="ECO:0000256" key="15">
    <source>
        <dbReference type="ARBA" id="ARBA00022843"/>
    </source>
</evidence>
<dbReference type="GeneTree" id="ENSGT00940000155626"/>
<dbReference type="GO" id="GO:0030217">
    <property type="term" value="P:T cell differentiation"/>
    <property type="evidence" value="ECO:0007669"/>
    <property type="project" value="Ensembl"/>
</dbReference>
<keyword evidence="7 32" id="KW-0812">Transmembrane</keyword>
<keyword evidence="6" id="KW-0808">Transferase</keyword>
<dbReference type="CDD" id="cd05104">
    <property type="entry name" value="PTKc_Kit"/>
    <property type="match status" value="1"/>
</dbReference>
<dbReference type="GO" id="GO:0043410">
    <property type="term" value="P:positive regulation of MAPK cascade"/>
    <property type="evidence" value="ECO:0007669"/>
    <property type="project" value="Ensembl"/>
</dbReference>
<evidence type="ECO:0000256" key="24">
    <source>
        <dbReference type="ARBA" id="ARBA00032530"/>
    </source>
</evidence>
<accession>A0A8B9B7Q7</accession>
<dbReference type="GO" id="GO:0046427">
    <property type="term" value="P:positive regulation of receptor signaling pathway via JAK-STAT"/>
    <property type="evidence" value="ECO:0007669"/>
    <property type="project" value="Ensembl"/>
</dbReference>
<dbReference type="Proteomes" id="UP000694426">
    <property type="component" value="Unplaced"/>
</dbReference>
<dbReference type="FunFam" id="2.60.40.10:FF:000422">
    <property type="entry name" value="Mast/stem cell growth factor receptor"/>
    <property type="match status" value="1"/>
</dbReference>
<dbReference type="PIRSF" id="PIRSF500951">
    <property type="entry name" value="SCGF_recepter"/>
    <property type="match status" value="1"/>
</dbReference>
<dbReference type="CDD" id="cd05860">
    <property type="entry name" value="IgI_4_SCFR"/>
    <property type="match status" value="1"/>
</dbReference>
<dbReference type="Gene3D" id="1.10.510.10">
    <property type="entry name" value="Transferase(Phosphotransferase) domain 1"/>
    <property type="match status" value="1"/>
</dbReference>
<keyword evidence="19" id="KW-1015">Disulfide bond</keyword>
<feature type="binding site" evidence="29">
    <location>
        <position position="864"/>
    </location>
    <ligand>
        <name>Mg(2+)</name>
        <dbReference type="ChEBI" id="CHEBI:18420"/>
    </ligand>
</feature>
<feature type="domain" description="Ig-like" evidence="36">
    <location>
        <begin position="79"/>
        <end position="244"/>
    </location>
</feature>
<dbReference type="InterPro" id="IPR036179">
    <property type="entry name" value="Ig-like_dom_sf"/>
</dbReference>
<dbReference type="InterPro" id="IPR001824">
    <property type="entry name" value="Tyr_kinase_rcpt_3_CS"/>
</dbReference>
<evidence type="ECO:0000256" key="8">
    <source>
        <dbReference type="ARBA" id="ARBA00022723"/>
    </source>
</evidence>
<dbReference type="SMART" id="SM00219">
    <property type="entry name" value="TyrKc"/>
    <property type="match status" value="1"/>
</dbReference>
<dbReference type="FunFam" id="3.30.200.20:FF:000025">
    <property type="entry name" value="Platelet-derived growth factor receptor alpha"/>
    <property type="match status" value="1"/>
</dbReference>
<evidence type="ECO:0000256" key="16">
    <source>
        <dbReference type="ARBA" id="ARBA00022989"/>
    </source>
</evidence>
<dbReference type="Gene3D" id="2.60.40.10">
    <property type="entry name" value="Immunoglobulins"/>
    <property type="match status" value="5"/>
</dbReference>
<dbReference type="GO" id="GO:0046872">
    <property type="term" value="F:metal ion binding"/>
    <property type="evidence" value="ECO:0007669"/>
    <property type="project" value="UniProtKB-KW"/>
</dbReference>
<dbReference type="GO" id="GO:0042803">
    <property type="term" value="F:protein homodimerization activity"/>
    <property type="evidence" value="ECO:0007669"/>
    <property type="project" value="Ensembl"/>
</dbReference>
<keyword evidence="16 34" id="KW-1133">Transmembrane helix</keyword>
<keyword evidence="9" id="KW-0732">Signal</keyword>
<keyword evidence="10" id="KW-0677">Repeat</keyword>
<feature type="binding site" evidence="29">
    <location>
        <position position="877"/>
    </location>
    <ligand>
        <name>Mg(2+)</name>
        <dbReference type="ChEBI" id="CHEBI:18420"/>
    </ligand>
</feature>
<evidence type="ECO:0000256" key="23">
    <source>
        <dbReference type="ARBA" id="ARBA00032147"/>
    </source>
</evidence>
<evidence type="ECO:0000256" key="6">
    <source>
        <dbReference type="ARBA" id="ARBA00022679"/>
    </source>
</evidence>
<dbReference type="GO" id="GO:0005020">
    <property type="term" value="F:stem cell factor receptor activity"/>
    <property type="evidence" value="ECO:0007669"/>
    <property type="project" value="Ensembl"/>
</dbReference>
<name>A0A8B9B7Q7_9AVES</name>
<dbReference type="GO" id="GO:0005911">
    <property type="term" value="C:cell-cell junction"/>
    <property type="evidence" value="ECO:0007669"/>
    <property type="project" value="Ensembl"/>
</dbReference>
<feature type="binding site" evidence="28 31">
    <location>
        <position position="667"/>
    </location>
    <ligand>
        <name>ATP</name>
        <dbReference type="ChEBI" id="CHEBI:30616"/>
    </ligand>
</feature>
<dbReference type="GO" id="GO:0038162">
    <property type="term" value="P:erythropoietin-mediated signaling pathway"/>
    <property type="evidence" value="ECO:0007669"/>
    <property type="project" value="Ensembl"/>
</dbReference>
<dbReference type="PROSITE" id="PS00107">
    <property type="entry name" value="PROTEIN_KINASE_ATP"/>
    <property type="match status" value="1"/>
</dbReference>
<evidence type="ECO:0000256" key="19">
    <source>
        <dbReference type="ARBA" id="ARBA00023157"/>
    </source>
</evidence>
<evidence type="ECO:0000256" key="2">
    <source>
        <dbReference type="ARBA" id="ARBA00011902"/>
    </source>
</evidence>
<keyword evidence="22 32" id="KW-0393">Immunoglobulin domain</keyword>
<evidence type="ECO:0000256" key="12">
    <source>
        <dbReference type="ARBA" id="ARBA00022777"/>
    </source>
</evidence>
<dbReference type="GO" id="GO:0030218">
    <property type="term" value="P:erythrocyte differentiation"/>
    <property type="evidence" value="ECO:0007669"/>
    <property type="project" value="Ensembl"/>
</dbReference>
<dbReference type="GO" id="GO:0051093">
    <property type="term" value="P:negative regulation of developmental process"/>
    <property type="evidence" value="ECO:0007669"/>
    <property type="project" value="Ensembl"/>
</dbReference>
<feature type="binding site" evidence="29">
    <location>
        <position position="612"/>
    </location>
    <ligand>
        <name>Mg(2+)</name>
        <dbReference type="ChEBI" id="CHEBI:18420"/>
    </ligand>
</feature>
<feature type="region of interest" description="Disordered" evidence="33">
    <location>
        <begin position="1006"/>
        <end position="1042"/>
    </location>
</feature>
<evidence type="ECO:0000256" key="20">
    <source>
        <dbReference type="ARBA" id="ARBA00023170"/>
    </source>
</evidence>
<evidence type="ECO:0000256" key="30">
    <source>
        <dbReference type="PIRSR" id="PIRSR000615-4"/>
    </source>
</evidence>
<dbReference type="InterPro" id="IPR027263">
    <property type="entry name" value="SCGF_receptor"/>
</dbReference>
<feature type="domain" description="Ig-like" evidence="36">
    <location>
        <begin position="259"/>
        <end position="348"/>
    </location>
</feature>
<gene>
    <name evidence="37" type="primary">KIT</name>
</gene>
<dbReference type="PANTHER" id="PTHR24416:SF46">
    <property type="entry name" value="MAST_STEM CELL GROWTH FACTOR RECEPTOR KIT"/>
    <property type="match status" value="1"/>
</dbReference>
<keyword evidence="15" id="KW-0832">Ubl conjugation</keyword>
<dbReference type="GO" id="GO:0030032">
    <property type="term" value="P:lamellipodium assembly"/>
    <property type="evidence" value="ECO:0007669"/>
    <property type="project" value="Ensembl"/>
</dbReference>
<comment type="subcellular location">
    <subcellularLocation>
        <location evidence="1">Cell membrane</location>
        <topology evidence="1">Single-pass type I membrane protein</topology>
    </subcellularLocation>
    <subcellularLocation>
        <location evidence="32">Membrane</location>
        <topology evidence="32">Single-pass type I membrane protein</topology>
    </subcellularLocation>
</comment>
<dbReference type="GO" id="GO:0006687">
    <property type="term" value="P:glycosphingolipid metabolic process"/>
    <property type="evidence" value="ECO:0007669"/>
    <property type="project" value="Ensembl"/>
</dbReference>
<feature type="region of interest" description="Disordered" evidence="33">
    <location>
        <begin position="1"/>
        <end position="55"/>
    </location>
</feature>
<organism evidence="37 38">
    <name type="scientific">Anser brachyrhynchus</name>
    <name type="common">Pink-footed goose</name>
    <dbReference type="NCBI Taxonomy" id="132585"/>
    <lineage>
        <taxon>Eukaryota</taxon>
        <taxon>Metazoa</taxon>
        <taxon>Chordata</taxon>
        <taxon>Craniata</taxon>
        <taxon>Vertebrata</taxon>
        <taxon>Euteleostomi</taxon>
        <taxon>Archelosauria</taxon>
        <taxon>Archosauria</taxon>
        <taxon>Dinosauria</taxon>
        <taxon>Saurischia</taxon>
        <taxon>Theropoda</taxon>
        <taxon>Coelurosauria</taxon>
        <taxon>Aves</taxon>
        <taxon>Neognathae</taxon>
        <taxon>Galloanserae</taxon>
        <taxon>Anseriformes</taxon>
        <taxon>Anatidae</taxon>
        <taxon>Anserinae</taxon>
        <taxon>Anser</taxon>
    </lineage>
</organism>
<evidence type="ECO:0000256" key="29">
    <source>
        <dbReference type="PIRSR" id="PIRSR000615-3"/>
    </source>
</evidence>
<dbReference type="SMART" id="SM00408">
    <property type="entry name" value="IGc2"/>
    <property type="match status" value="3"/>
</dbReference>
<dbReference type="GO" id="GO:0035556">
    <property type="term" value="P:intracellular signal transduction"/>
    <property type="evidence" value="ECO:0007669"/>
    <property type="project" value="Ensembl"/>
</dbReference>
<feature type="binding site" evidence="28">
    <location>
        <position position="863"/>
    </location>
    <ligand>
        <name>ATP</name>
        <dbReference type="ChEBI" id="CHEBI:30616"/>
    </ligand>
</feature>
<dbReference type="GO" id="GO:0005524">
    <property type="term" value="F:ATP binding"/>
    <property type="evidence" value="ECO:0007669"/>
    <property type="project" value="UniProtKB-UniRule"/>
</dbReference>
<dbReference type="GO" id="GO:0043303">
    <property type="term" value="P:mast cell degranulation"/>
    <property type="evidence" value="ECO:0007669"/>
    <property type="project" value="Ensembl"/>
</dbReference>
<evidence type="ECO:0000256" key="34">
    <source>
        <dbReference type="SAM" id="Phobius"/>
    </source>
</evidence>
<dbReference type="Ensembl" id="ENSABRT00000000191.1">
    <property type="protein sequence ID" value="ENSABRP00000000112.1"/>
    <property type="gene ID" value="ENSABRG00000000133.1"/>
</dbReference>
<dbReference type="GO" id="GO:0035234">
    <property type="term" value="P:ectopic germ cell programmed cell death"/>
    <property type="evidence" value="ECO:0007669"/>
    <property type="project" value="Ensembl"/>
</dbReference>
<dbReference type="InterPro" id="IPR007110">
    <property type="entry name" value="Ig-like_dom"/>
</dbReference>
<evidence type="ECO:0000256" key="25">
    <source>
        <dbReference type="ARBA" id="ARBA00051243"/>
    </source>
</evidence>
<dbReference type="GO" id="GO:0008360">
    <property type="term" value="P:regulation of cell shape"/>
    <property type="evidence" value="ECO:0007669"/>
    <property type="project" value="Ensembl"/>
</dbReference>
<dbReference type="GO" id="GO:0002732">
    <property type="term" value="P:positive regulation of dendritic cell cytokine production"/>
    <property type="evidence" value="ECO:0007669"/>
    <property type="project" value="Ensembl"/>
</dbReference>
<dbReference type="GO" id="GO:0030183">
    <property type="term" value="P:B cell differentiation"/>
    <property type="evidence" value="ECO:0007669"/>
    <property type="project" value="TreeGrafter"/>
</dbReference>
<evidence type="ECO:0000256" key="7">
    <source>
        <dbReference type="ARBA" id="ARBA00022692"/>
    </source>
</evidence>
<dbReference type="GO" id="GO:0070662">
    <property type="term" value="P:mast cell proliferation"/>
    <property type="evidence" value="ECO:0007669"/>
    <property type="project" value="Ensembl"/>
</dbReference>
<evidence type="ECO:0000256" key="3">
    <source>
        <dbReference type="ARBA" id="ARBA00014417"/>
    </source>
</evidence>
<evidence type="ECO:0000256" key="9">
    <source>
        <dbReference type="ARBA" id="ARBA00022729"/>
    </source>
</evidence>
<dbReference type="InterPro" id="IPR001245">
    <property type="entry name" value="Ser-Thr/Tyr_kinase_cat_dom"/>
</dbReference>
<dbReference type="PROSITE" id="PS00240">
    <property type="entry name" value="RECEPTOR_TYR_KIN_III"/>
    <property type="match status" value="1"/>
</dbReference>
<dbReference type="Pfam" id="PF13927">
    <property type="entry name" value="Ig_3"/>
    <property type="match status" value="1"/>
</dbReference>
<keyword evidence="5" id="KW-0597">Phosphoprotein</keyword>
<dbReference type="GO" id="GO:0030335">
    <property type="term" value="P:positive regulation of cell migration"/>
    <property type="evidence" value="ECO:0007669"/>
    <property type="project" value="TreeGrafter"/>
</dbReference>
<dbReference type="GO" id="GO:0002318">
    <property type="term" value="P:myeloid progenitor cell differentiation"/>
    <property type="evidence" value="ECO:0007669"/>
    <property type="project" value="Ensembl"/>
</dbReference>
<feature type="active site" description="Proton acceptor" evidence="27">
    <location>
        <position position="859"/>
    </location>
</feature>
<keyword evidence="21" id="KW-0325">Glycoprotein</keyword>
<evidence type="ECO:0000256" key="21">
    <source>
        <dbReference type="ARBA" id="ARBA00023180"/>
    </source>
</evidence>
<dbReference type="GO" id="GO:0001650">
    <property type="term" value="C:fibrillar center"/>
    <property type="evidence" value="ECO:0007669"/>
    <property type="project" value="Ensembl"/>
</dbReference>
<dbReference type="CDD" id="cd00096">
    <property type="entry name" value="Ig"/>
    <property type="match status" value="1"/>
</dbReference>
<dbReference type="GO" id="GO:0009897">
    <property type="term" value="C:external side of plasma membrane"/>
    <property type="evidence" value="ECO:0007669"/>
    <property type="project" value="Ensembl"/>
</dbReference>
<dbReference type="PROSITE" id="PS50835">
    <property type="entry name" value="IG_LIKE"/>
    <property type="match status" value="2"/>
</dbReference>
<evidence type="ECO:0000256" key="22">
    <source>
        <dbReference type="ARBA" id="ARBA00023319"/>
    </source>
</evidence>
<dbReference type="GO" id="GO:0002551">
    <property type="term" value="P:mast cell chemotaxis"/>
    <property type="evidence" value="ECO:0007669"/>
    <property type="project" value="Ensembl"/>
</dbReference>
<dbReference type="AlphaFoldDB" id="A0A8B9B7Q7"/>
<evidence type="ECO:0000259" key="36">
    <source>
        <dbReference type="PROSITE" id="PS50835"/>
    </source>
</evidence>
<evidence type="ECO:0000256" key="31">
    <source>
        <dbReference type="PROSITE-ProRule" id="PRU10141"/>
    </source>
</evidence>
<dbReference type="GO" id="GO:0070668">
    <property type="term" value="P:positive regulation of mast cell proliferation"/>
    <property type="evidence" value="ECO:0007669"/>
    <property type="project" value="Ensembl"/>
</dbReference>
<evidence type="ECO:0000256" key="32">
    <source>
        <dbReference type="RuleBase" id="RU000311"/>
    </source>
</evidence>
<dbReference type="GO" id="GO:0048863">
    <property type="term" value="P:stem cell differentiation"/>
    <property type="evidence" value="ECO:0007669"/>
    <property type="project" value="Ensembl"/>
</dbReference>
<dbReference type="GO" id="GO:0007286">
    <property type="term" value="P:spermatid development"/>
    <property type="evidence" value="ECO:0007669"/>
    <property type="project" value="Ensembl"/>
</dbReference>
<keyword evidence="13 28" id="KW-0067">ATP-binding</keyword>
<dbReference type="InterPro" id="IPR008266">
    <property type="entry name" value="Tyr_kinase_AS"/>
</dbReference>
<evidence type="ECO:0000313" key="38">
    <source>
        <dbReference type="Proteomes" id="UP000694426"/>
    </source>
</evidence>
<proteinExistence type="inferred from homology"/>
<feature type="compositionally biased region" description="Low complexity" evidence="33">
    <location>
        <begin position="1"/>
        <end position="35"/>
    </location>
</feature>
<dbReference type="FunFam" id="2.60.40.10:FF:000469">
    <property type="entry name" value="Mast/stem cell growth factor receptor"/>
    <property type="match status" value="1"/>
</dbReference>
<keyword evidence="11 28" id="KW-0547">Nucleotide-binding</keyword>
<evidence type="ECO:0000256" key="11">
    <source>
        <dbReference type="ARBA" id="ARBA00022741"/>
    </source>
</evidence>
<dbReference type="GO" id="GO:0030036">
    <property type="term" value="P:actin cytoskeleton organization"/>
    <property type="evidence" value="ECO:0007669"/>
    <property type="project" value="Ensembl"/>
</dbReference>
<protein>
    <recommendedName>
        <fullName evidence="3">Mast/stem cell growth factor receptor Kit</fullName>
        <ecNumber evidence="2">2.7.10.1</ecNumber>
    </recommendedName>
    <alternativeName>
        <fullName evidence="24">Proto-oncogene c-Kit</fullName>
    </alternativeName>
    <alternativeName>
        <fullName evidence="23 26">Tyrosine-protein kinase Kit</fullName>
    </alternativeName>
</protein>
<dbReference type="InterPro" id="IPR020635">
    <property type="entry name" value="Tyr_kinase_cat_dom"/>
</dbReference>
<reference evidence="37" key="2">
    <citation type="submission" date="2025-09" db="UniProtKB">
        <authorList>
            <consortium name="Ensembl"/>
        </authorList>
    </citation>
    <scope>IDENTIFICATION</scope>
</reference>
<feature type="site" description="Important for interaction with phosphotyrosine-binding proteins" evidence="30">
    <location>
        <position position="1003"/>
    </location>
</feature>
<evidence type="ECO:0000256" key="28">
    <source>
        <dbReference type="PIRSR" id="PIRSR000615-2"/>
    </source>
</evidence>
<keyword evidence="18" id="KW-0829">Tyrosine-protein kinase</keyword>
<dbReference type="InterPro" id="IPR013783">
    <property type="entry name" value="Ig-like_fold"/>
</dbReference>
<dbReference type="InterPro" id="IPR011009">
    <property type="entry name" value="Kinase-like_dom_sf"/>
</dbReference>
<dbReference type="GO" id="GO:2000242">
    <property type="term" value="P:negative regulation of reproductive process"/>
    <property type="evidence" value="ECO:0007669"/>
    <property type="project" value="Ensembl"/>
</dbReference>
<dbReference type="GO" id="GO:0097324">
    <property type="term" value="P:melanocyte migration"/>
    <property type="evidence" value="ECO:0007669"/>
    <property type="project" value="Ensembl"/>
</dbReference>
<sequence length="1042" mass="114968">MAAKGAGPEAAEAGPAAAAAAGPVVVRSPPAGARASRSGGRCERQSRGGPGGGMEGAHLGRELLAHGALLLLLLLSLFPAGGSLPHEESSLVVNKGEELRLKCNKDGPVTWNFQNSDPSAKTRSSNEKEWYTKNATVRDIGRYICKSKGSIVTSFYVFVKDPNVLFLVDSLIYGKEDSDILLVCPLTDPDVSNFTLRKCDGKPLPKNMTFIPNPQKGIIIKNVQRSFKGCYQCLAKHNGVEKISEHIFLNVRPVHKALPVITLSKSYELLKEGEEFEVTCIITDVDSSVQASWISHKSGIVTSKSRNLGDYGYERKLTLNIRSVGVNDSGEFTCQAENPFGRTNATVTLKALAKGFVRLLATMNTTIDINAGQNGNLTVEYEAYPKPKEEVWMYMNETLQNSSDHYVKFKTVGNNSYTSELHLTRLKGTEGGIYTFFVSNSDASSSVTFNVYVKTKPEILTLDILSNGVLQCVAAGFPAPTIYWYFCPGTEQRCFDSQTISPMDVKICYGNSSLPSFERILVESTINASMFRSTGTVCCEASSNGDRSSAFFNFAIKEQIRTHTLFTPLLIAFGVAAGLMCIIVMILVYIYLQKPKYEVQWKVVEEINGNNYVYIDPTQLPYDHKWEFPRNRLSFGKTLGAGAFGKVVEATAYGLFKSDAAMTVAVKMLKPSAHLTEREALMSELKVLSYLGNHINIVNLLGACTIGGPTLVITEYCCYGDLLNFLRRKRDSFICAKHEEHAEAAVYENLLHQAEPSALFTAPVGPSLCVGRHKATRKPLRSDAVNEYMDMKPGVSYAVPPKADKKRPVKSGSYTDQDVTLSMLEDDELALDVEDLLSFSYQVAKGMSFLASKNCIHRDLAARNILLTHGRITKICDFGLARDIRNDSNYVVKGNARLPVKWMAPESIFNCVYTFESDVWSYGILLWELFSLGSSPYPGMPVDSKFYKMIKEGYRMFSPECAPAEMYDIMKSCWDADPLQRPTFKQIVQLIEQQLSDSAPRVYANFSTPPSSQGNPTDHSVRINSVGSSASATQPLLVREDV</sequence>
<dbReference type="GO" id="GO:0002320">
    <property type="term" value="P:lymphoid progenitor cell differentiation"/>
    <property type="evidence" value="ECO:0007669"/>
    <property type="project" value="Ensembl"/>
</dbReference>
<evidence type="ECO:0000256" key="4">
    <source>
        <dbReference type="ARBA" id="ARBA00022475"/>
    </source>
</evidence>
<comment type="similarity">
    <text evidence="32">Belongs to the protein kinase superfamily. Tyr protein kinase family. CSF-1/PDGF receptor subfamily.</text>
</comment>
<dbReference type="GO" id="GO:0097326">
    <property type="term" value="P:melanocyte adhesion"/>
    <property type="evidence" value="ECO:0007669"/>
    <property type="project" value="Ensembl"/>
</dbReference>
<feature type="transmembrane region" description="Helical" evidence="34">
    <location>
        <begin position="569"/>
        <end position="592"/>
    </location>
</feature>
<evidence type="ECO:0000256" key="13">
    <source>
        <dbReference type="ARBA" id="ARBA00022840"/>
    </source>
</evidence>
<dbReference type="GO" id="GO:0043235">
    <property type="term" value="C:receptor complex"/>
    <property type="evidence" value="ECO:0007669"/>
    <property type="project" value="TreeGrafter"/>
</dbReference>
<reference evidence="37" key="1">
    <citation type="submission" date="2025-08" db="UniProtKB">
        <authorList>
            <consortium name="Ensembl"/>
        </authorList>
    </citation>
    <scope>IDENTIFICATION</scope>
</reference>
<dbReference type="FunFam" id="2.60.40.10:FF:004504">
    <property type="match status" value="1"/>
</dbReference>
<feature type="binding site" evidence="28">
    <location>
        <begin position="640"/>
        <end position="647"/>
    </location>
    <ligand>
        <name>ATP</name>
        <dbReference type="ChEBI" id="CHEBI:30616"/>
    </ligand>
</feature>
<evidence type="ECO:0000256" key="27">
    <source>
        <dbReference type="PIRSR" id="PIRSR000615-1"/>
    </source>
</evidence>
<evidence type="ECO:0000313" key="37">
    <source>
        <dbReference type="Ensembl" id="ENSABRP00000000112.1"/>
    </source>
</evidence>
<dbReference type="GO" id="GO:0002020">
    <property type="term" value="F:protease binding"/>
    <property type="evidence" value="ECO:0007669"/>
    <property type="project" value="Ensembl"/>
</dbReference>
<keyword evidence="17 34" id="KW-0472">Membrane</keyword>
<dbReference type="InterPro" id="IPR017441">
    <property type="entry name" value="Protein_kinase_ATP_BS"/>
</dbReference>
<dbReference type="GO" id="GO:0042169">
    <property type="term" value="F:SH2 domain binding"/>
    <property type="evidence" value="ECO:0007669"/>
    <property type="project" value="Ensembl"/>
</dbReference>
<evidence type="ECO:0000256" key="33">
    <source>
        <dbReference type="SAM" id="MobiDB-lite"/>
    </source>
</evidence>
<dbReference type="GO" id="GO:0032765">
    <property type="term" value="P:positive regulation of mast cell cytokine production"/>
    <property type="evidence" value="ECO:0007669"/>
    <property type="project" value="Ensembl"/>
</dbReference>
<dbReference type="FunFam" id="2.60.40.10:FF:000429">
    <property type="entry name" value="Mast/stem cell growth factor receptor"/>
    <property type="match status" value="1"/>
</dbReference>
<dbReference type="SUPFAM" id="SSF48726">
    <property type="entry name" value="Immunoglobulin"/>
    <property type="match status" value="5"/>
</dbReference>
<dbReference type="SUPFAM" id="SSF56112">
    <property type="entry name" value="Protein kinase-like (PK-like)"/>
    <property type="match status" value="1"/>
</dbReference>
<keyword evidence="12" id="KW-0418">Kinase</keyword>
<evidence type="ECO:0000256" key="10">
    <source>
        <dbReference type="ARBA" id="ARBA00022737"/>
    </source>
</evidence>
<dbReference type="PROSITE" id="PS00109">
    <property type="entry name" value="PROTEIN_KINASE_TYR"/>
    <property type="match status" value="1"/>
</dbReference>
<keyword evidence="8 29" id="KW-0479">Metal-binding</keyword>
<dbReference type="PROSITE" id="PS50011">
    <property type="entry name" value="PROTEIN_KINASE_DOM"/>
    <property type="match status" value="1"/>
</dbReference>
<evidence type="ECO:0000256" key="5">
    <source>
        <dbReference type="ARBA" id="ARBA00022553"/>
    </source>
</evidence>
<evidence type="ECO:0000256" key="1">
    <source>
        <dbReference type="ARBA" id="ARBA00004251"/>
    </source>
</evidence>
<dbReference type="FunFam" id="2.60.40.10:FF:001913">
    <property type="entry name" value="Mast/stem cell growth factor receptor Kit"/>
    <property type="match status" value="1"/>
</dbReference>
<dbReference type="GO" id="GO:1905065">
    <property type="term" value="P:positive regulation of vascular associated smooth muscle cell differentiation"/>
    <property type="evidence" value="ECO:0007669"/>
    <property type="project" value="Ensembl"/>
</dbReference>
<dbReference type="SMART" id="SM00409">
    <property type="entry name" value="IG"/>
    <property type="match status" value="5"/>
</dbReference>
<dbReference type="GO" id="GO:0006954">
    <property type="term" value="P:inflammatory response"/>
    <property type="evidence" value="ECO:0007669"/>
    <property type="project" value="Ensembl"/>
</dbReference>
<feature type="domain" description="Protein kinase" evidence="35">
    <location>
        <begin position="633"/>
        <end position="995"/>
    </location>
</feature>
<dbReference type="InterPro" id="IPR050122">
    <property type="entry name" value="RTK"/>
</dbReference>
<keyword evidence="14 29" id="KW-0460">Magnesium</keyword>
<dbReference type="InterPro" id="IPR003599">
    <property type="entry name" value="Ig_sub"/>
</dbReference>
<dbReference type="GO" id="GO:0038093">
    <property type="term" value="P:Fc receptor signaling pathway"/>
    <property type="evidence" value="ECO:0007669"/>
    <property type="project" value="Ensembl"/>
</dbReference>
<dbReference type="GO" id="GO:0035162">
    <property type="term" value="P:embryonic hemopoiesis"/>
    <property type="evidence" value="ECO:0007669"/>
    <property type="project" value="Ensembl"/>
</dbReference>
<dbReference type="GO" id="GO:0019838">
    <property type="term" value="F:growth factor binding"/>
    <property type="evidence" value="ECO:0007669"/>
    <property type="project" value="TreeGrafter"/>
</dbReference>
<dbReference type="GO" id="GO:0050910">
    <property type="term" value="P:detection of mechanical stimulus involved in sensory perception of sound"/>
    <property type="evidence" value="ECO:0007669"/>
    <property type="project" value="Ensembl"/>
</dbReference>
<keyword evidence="20 32" id="KW-0675">Receptor</keyword>
<evidence type="ECO:0000256" key="14">
    <source>
        <dbReference type="ARBA" id="ARBA00022842"/>
    </source>
</evidence>
<dbReference type="FunFam" id="1.10.510.10:FF:000177">
    <property type="entry name" value="Mast/stem cell growth factor receptor"/>
    <property type="match status" value="1"/>
</dbReference>
<dbReference type="GO" id="GO:0030318">
    <property type="term" value="P:melanocyte differentiation"/>
    <property type="evidence" value="ECO:0007669"/>
    <property type="project" value="Ensembl"/>
</dbReference>
<dbReference type="GO" id="GO:0035701">
    <property type="term" value="P:hematopoietic stem cell migration"/>
    <property type="evidence" value="ECO:0007669"/>
    <property type="project" value="Ensembl"/>
</dbReference>
<dbReference type="GO" id="GO:0048565">
    <property type="term" value="P:digestive tract development"/>
    <property type="evidence" value="ECO:0007669"/>
    <property type="project" value="Ensembl"/>
</dbReference>
<dbReference type="GO" id="GO:0035855">
    <property type="term" value="P:megakaryocyte development"/>
    <property type="evidence" value="ECO:0007669"/>
    <property type="project" value="Ensembl"/>
</dbReference>
<keyword evidence="4" id="KW-1003">Cell membrane</keyword>
<feature type="compositionally biased region" description="Polar residues" evidence="33">
    <location>
        <begin position="1006"/>
        <end position="1034"/>
    </location>
</feature>
<dbReference type="GO" id="GO:0043069">
    <property type="term" value="P:negative regulation of programmed cell death"/>
    <property type="evidence" value="ECO:0007669"/>
    <property type="project" value="Ensembl"/>
</dbReference>
<evidence type="ECO:0000256" key="17">
    <source>
        <dbReference type="ARBA" id="ARBA00023136"/>
    </source>
</evidence>
<dbReference type="GO" id="GO:0005615">
    <property type="term" value="C:extracellular space"/>
    <property type="evidence" value="ECO:0007669"/>
    <property type="project" value="Ensembl"/>
</dbReference>